<reference evidence="1" key="1">
    <citation type="submission" date="2021-06" db="EMBL/GenBank/DDBJ databases">
        <authorList>
            <person name="Kallberg Y."/>
            <person name="Tangrot J."/>
            <person name="Rosling A."/>
        </authorList>
    </citation>
    <scope>NUCLEOTIDE SEQUENCE</scope>
    <source>
        <strain evidence="1">CL356</strain>
    </source>
</reference>
<evidence type="ECO:0000313" key="1">
    <source>
        <dbReference type="EMBL" id="CAG8498061.1"/>
    </source>
</evidence>
<dbReference type="Proteomes" id="UP000789525">
    <property type="component" value="Unassembled WGS sequence"/>
</dbReference>
<feature type="non-terminal residue" evidence="1">
    <location>
        <position position="1"/>
    </location>
</feature>
<comment type="caution">
    <text evidence="1">The sequence shown here is derived from an EMBL/GenBank/DDBJ whole genome shotgun (WGS) entry which is preliminary data.</text>
</comment>
<organism evidence="1 2">
    <name type="scientific">Acaulospora colombiana</name>
    <dbReference type="NCBI Taxonomy" id="27376"/>
    <lineage>
        <taxon>Eukaryota</taxon>
        <taxon>Fungi</taxon>
        <taxon>Fungi incertae sedis</taxon>
        <taxon>Mucoromycota</taxon>
        <taxon>Glomeromycotina</taxon>
        <taxon>Glomeromycetes</taxon>
        <taxon>Diversisporales</taxon>
        <taxon>Acaulosporaceae</taxon>
        <taxon>Acaulospora</taxon>
    </lineage>
</organism>
<sequence>RPRNPDLKYARDRVISHDTIASLWSLMTFSWMTPMIKLGNLRSLAEDDLWELPSRCQAAHCYYELDRTTNLDLLSRLLYANATNLILFLVIAILRSIFAFTTPYFLYQLLNYISEKHPEEYSEKPYLYLLGILVSELCRIIFLNQLNYQVVWLGIRVEQMLSVLVYEKQLRLMASPPEASINNKANNVLTTDVDDIAGFFSNFPFLLTTPLEIIVAIVYLYFLLGWYSLVGVAIIVICTWSNKRFGKRVTRLQKRVKKARDERVGEIFEPLQTFPNLVAELIGLSIAVSRVEKFLNETEIQKEGSTFSSDSTRTTGWLENTTIRENILFGTDFEEERYWDIVDSCGLTKDFENMEEADFTEYDEKSLLLTNEQKSRIALARALYSPAQILLIDDCLSCPDSDTAQQIIDHCLRGPLVSGRTVIIATRYARYLLDMVDYVAILREGSVQAKGTPEEVHDSGFLTDDVLGKDVKSAPDQVDKNDQYLEIEKSTADRRNWTAEEVRSQGKISFQVYLFYLKSSGGLFLWFILFILFISIRTITVGETYWLKKWTDLYPTKKGLNYDLTFHEQSFDDEENSNLKSIGVYALIAIASSVFTIIRMHFQISLSLKGSRSLFSELLNSILRAPLSFFDTAPLGRVMNRFSKDLGIIDQGLVTVISGFLGDAVGAMSVLVVVTAVIYEFGIVSIIVGQ</sequence>
<proteinExistence type="predicted"/>
<name>A0ACA9KXV5_9GLOM</name>
<evidence type="ECO:0000313" key="2">
    <source>
        <dbReference type="Proteomes" id="UP000789525"/>
    </source>
</evidence>
<protein>
    <submittedName>
        <fullName evidence="1">12021_t:CDS:1</fullName>
    </submittedName>
</protein>
<gene>
    <name evidence="1" type="ORF">ACOLOM_LOCUS2673</name>
</gene>
<keyword evidence="2" id="KW-1185">Reference proteome</keyword>
<accession>A0ACA9KXV5</accession>
<dbReference type="EMBL" id="CAJVPT010003618">
    <property type="protein sequence ID" value="CAG8498061.1"/>
    <property type="molecule type" value="Genomic_DNA"/>
</dbReference>